<gene>
    <name evidence="1" type="ORF">ABHF33_01285</name>
</gene>
<evidence type="ECO:0000313" key="1">
    <source>
        <dbReference type="EMBL" id="XBM00945.1"/>
    </source>
</evidence>
<dbReference type="Pfam" id="PF11112">
    <property type="entry name" value="PyocinActivator"/>
    <property type="match status" value="1"/>
</dbReference>
<dbReference type="GO" id="GO:0006355">
    <property type="term" value="P:regulation of DNA-templated transcription"/>
    <property type="evidence" value="ECO:0007669"/>
    <property type="project" value="InterPro"/>
</dbReference>
<accession>A0AAU7FBG2</accession>
<reference evidence="1" key="1">
    <citation type="submission" date="2024-05" db="EMBL/GenBank/DDBJ databases">
        <authorList>
            <person name="Yang L."/>
            <person name="Pan L."/>
        </authorList>
    </citation>
    <scope>NUCLEOTIDE SEQUENCE</scope>
    <source>
        <strain evidence="1">FCG-7</strain>
    </source>
</reference>
<proteinExistence type="predicted"/>
<name>A0AAU7FBG2_9NEIS</name>
<sequence>MNTVMLLLATYEHPLIPLETVGKDFLGLGKREVNEQAARNALPFPVIRLTESCKSPRFVRVADLAEHIDRQAELAGISWHRSKI</sequence>
<organism evidence="1">
    <name type="scientific">Chitinibacter mangrovi</name>
    <dbReference type="NCBI Taxonomy" id="3153927"/>
    <lineage>
        <taxon>Bacteria</taxon>
        <taxon>Pseudomonadati</taxon>
        <taxon>Pseudomonadota</taxon>
        <taxon>Betaproteobacteria</taxon>
        <taxon>Neisseriales</taxon>
        <taxon>Chitinibacteraceae</taxon>
        <taxon>Chitinibacter</taxon>
    </lineage>
</organism>
<dbReference type="KEGG" id="cmav:ABHF33_01285"/>
<dbReference type="EMBL" id="CP157355">
    <property type="protein sequence ID" value="XBM00945.1"/>
    <property type="molecule type" value="Genomic_DNA"/>
</dbReference>
<dbReference type="AlphaFoldDB" id="A0AAU7FBG2"/>
<protein>
    <submittedName>
        <fullName evidence="1">Pyocin activator PrtN family protein</fullName>
    </submittedName>
</protein>
<dbReference type="InterPro" id="IPR020518">
    <property type="entry name" value="Tscrpt_reg_PrtN"/>
</dbReference>
<dbReference type="RefSeq" id="WP_348945269.1">
    <property type="nucleotide sequence ID" value="NZ_CP157355.1"/>
</dbReference>